<dbReference type="Pfam" id="PF06580">
    <property type="entry name" value="His_kinase"/>
    <property type="match status" value="1"/>
</dbReference>
<dbReference type="KEGG" id="pnp:IJ22_33080"/>
<dbReference type="InterPro" id="IPR050640">
    <property type="entry name" value="Bact_2-comp_sensor_kinase"/>
</dbReference>
<dbReference type="CDD" id="cd06225">
    <property type="entry name" value="HAMP"/>
    <property type="match status" value="1"/>
</dbReference>
<dbReference type="Pfam" id="PF02743">
    <property type="entry name" value="dCache_1"/>
    <property type="match status" value="1"/>
</dbReference>
<evidence type="ECO:0000256" key="1">
    <source>
        <dbReference type="ARBA" id="ARBA00000085"/>
    </source>
</evidence>
<dbReference type="SUPFAM" id="SSF158472">
    <property type="entry name" value="HAMP domain-like"/>
    <property type="match status" value="1"/>
</dbReference>
<gene>
    <name evidence="17" type="ORF">IJ22_33080</name>
</gene>
<keyword evidence="10" id="KW-0067">ATP-binding</keyword>
<dbReference type="InterPro" id="IPR005467">
    <property type="entry name" value="His_kinase_dom"/>
</dbReference>
<dbReference type="Pfam" id="PF02518">
    <property type="entry name" value="HATPase_c"/>
    <property type="match status" value="1"/>
</dbReference>
<protein>
    <recommendedName>
        <fullName evidence="3">histidine kinase</fullName>
        <ecNumber evidence="3">2.7.13.3</ecNumber>
    </recommendedName>
</protein>
<dbReference type="InterPro" id="IPR033479">
    <property type="entry name" value="dCache_1"/>
</dbReference>
<name>A0A0U2W834_9BACL</name>
<dbReference type="Gene3D" id="6.10.340.10">
    <property type="match status" value="1"/>
</dbReference>
<keyword evidence="8" id="KW-0547">Nucleotide-binding</keyword>
<feature type="domain" description="HAMP" evidence="16">
    <location>
        <begin position="328"/>
        <end position="382"/>
    </location>
</feature>
<dbReference type="GO" id="GO:0005524">
    <property type="term" value="F:ATP binding"/>
    <property type="evidence" value="ECO:0007669"/>
    <property type="project" value="UniProtKB-KW"/>
</dbReference>
<evidence type="ECO:0000259" key="15">
    <source>
        <dbReference type="PROSITE" id="PS50109"/>
    </source>
</evidence>
<dbReference type="Gene3D" id="3.30.450.20">
    <property type="entry name" value="PAS domain"/>
    <property type="match status" value="2"/>
</dbReference>
<dbReference type="AlphaFoldDB" id="A0A0U2W834"/>
<reference evidence="18" key="1">
    <citation type="submission" date="2015-12" db="EMBL/GenBank/DDBJ databases">
        <title>Complete genome sequences of two moderately thermophilic Paenibacillus species.</title>
        <authorList>
            <person name="Butler R.III."/>
            <person name="Wang J."/>
            <person name="Stark B.C."/>
            <person name="Pombert J.-F."/>
        </authorList>
    </citation>
    <scope>NUCLEOTIDE SEQUENCE [LARGE SCALE GENOMIC DNA]</scope>
    <source>
        <strain evidence="18">32O-Y</strain>
    </source>
</reference>
<comment type="catalytic activity">
    <reaction evidence="1">
        <text>ATP + protein L-histidine = ADP + protein N-phospho-L-histidine.</text>
        <dbReference type="EC" id="2.7.13.3"/>
    </reaction>
</comment>
<organism evidence="17 18">
    <name type="scientific">Paenibacillus naphthalenovorans</name>
    <dbReference type="NCBI Taxonomy" id="162209"/>
    <lineage>
        <taxon>Bacteria</taxon>
        <taxon>Bacillati</taxon>
        <taxon>Bacillota</taxon>
        <taxon>Bacilli</taxon>
        <taxon>Bacillales</taxon>
        <taxon>Paenibacillaceae</taxon>
        <taxon>Paenibacillus</taxon>
    </lineage>
</organism>
<dbReference type="InterPro" id="IPR010559">
    <property type="entry name" value="Sig_transdc_His_kin_internal"/>
</dbReference>
<dbReference type="EC" id="2.7.13.3" evidence="3"/>
<evidence type="ECO:0000256" key="6">
    <source>
        <dbReference type="ARBA" id="ARBA00022679"/>
    </source>
</evidence>
<keyword evidence="6" id="KW-0808">Transferase</keyword>
<evidence type="ECO:0000256" key="8">
    <source>
        <dbReference type="ARBA" id="ARBA00022741"/>
    </source>
</evidence>
<comment type="subcellular location">
    <subcellularLocation>
        <location evidence="2">Cell membrane</location>
        <topology evidence="2">Multi-pass membrane protein</topology>
    </subcellularLocation>
</comment>
<sequence length="616" mass="70680">MTVLRRLMSRFFHRRSMQYQLFITYLGINLLPLLIVGALSYQIASLAIVQEARRNNDLLLEAINRNINFYIREIEDKSTIFSSALLQNYILMDKYDNSCDIFSPENLLKIRRYVTSTVASGDEYVSIRVYSDNGRLIDKALHKNTYTHAYSSPAELAWQQRMKENTSDELIFDLHQLDINGIYSFTASRAIMDPNTNRRIGYISYDKTLSSFSSMFKQIEYRSGGVTQVIKKDGTLLYHSNNALIGKKADRSLLERFNRISADTFIEQIKGQDVVVTFNRAAGGSLYVVGSVPLSALTEAIKDLRNMTIIVSCLSMLLVLILSYFLSIYMIKPIKKLNSLMSRVERGNFNVRTENMVNVSKEINQLNNSFHTMVDTINHLIKIQYETELHKKDAELKALLMQINPHFLYNTLEVINGIADYEGVTQISEITQSLSKMLRYNIDLNREHVQLSAELEHCRHFFLILKSRFEDQLIVDWDVDPEVGSYMIVKMVLQPLLENSIKHGVEKKLGKGFIKLSAKKYEKRIEIEITDNGVGFDADKLKDFEQYKRQSSNTYADFTSARHLGLKNVYTRLRIVFGDEVTFHINSIQGEGTTITINIPAVKRIDDGGKLDDGTK</sequence>
<dbReference type="InterPro" id="IPR003660">
    <property type="entry name" value="HAMP_dom"/>
</dbReference>
<keyword evidence="18" id="KW-1185">Reference proteome</keyword>
<dbReference type="InterPro" id="IPR003594">
    <property type="entry name" value="HATPase_dom"/>
</dbReference>
<dbReference type="Gene3D" id="3.30.565.10">
    <property type="entry name" value="Histidine kinase-like ATPase, C-terminal domain"/>
    <property type="match status" value="1"/>
</dbReference>
<evidence type="ECO:0000256" key="7">
    <source>
        <dbReference type="ARBA" id="ARBA00022692"/>
    </source>
</evidence>
<evidence type="ECO:0000256" key="2">
    <source>
        <dbReference type="ARBA" id="ARBA00004651"/>
    </source>
</evidence>
<evidence type="ECO:0000313" key="17">
    <source>
        <dbReference type="EMBL" id="ALS23669.1"/>
    </source>
</evidence>
<keyword evidence="7 14" id="KW-0812">Transmembrane</keyword>
<dbReference type="SUPFAM" id="SSF55874">
    <property type="entry name" value="ATPase domain of HSP90 chaperone/DNA topoisomerase II/histidine kinase"/>
    <property type="match status" value="1"/>
</dbReference>
<evidence type="ECO:0000256" key="10">
    <source>
        <dbReference type="ARBA" id="ARBA00022840"/>
    </source>
</evidence>
<keyword evidence="11 14" id="KW-1133">Transmembrane helix</keyword>
<dbReference type="PROSITE" id="PS50109">
    <property type="entry name" value="HIS_KIN"/>
    <property type="match status" value="1"/>
</dbReference>
<evidence type="ECO:0000256" key="12">
    <source>
        <dbReference type="ARBA" id="ARBA00023012"/>
    </source>
</evidence>
<keyword evidence="13 14" id="KW-0472">Membrane</keyword>
<dbReference type="PANTHER" id="PTHR34220:SF11">
    <property type="entry name" value="SENSOR PROTEIN KINASE HPTS"/>
    <property type="match status" value="1"/>
</dbReference>
<dbReference type="Pfam" id="PF00672">
    <property type="entry name" value="HAMP"/>
    <property type="match status" value="1"/>
</dbReference>
<feature type="domain" description="Histidine kinase" evidence="15">
    <location>
        <begin position="489"/>
        <end position="603"/>
    </location>
</feature>
<dbReference type="CDD" id="cd18774">
    <property type="entry name" value="PDC2_HK_sensor"/>
    <property type="match status" value="1"/>
</dbReference>
<dbReference type="Proteomes" id="UP000061660">
    <property type="component" value="Chromosome"/>
</dbReference>
<reference evidence="17 18" key="2">
    <citation type="journal article" date="2016" name="Genome Announc.">
        <title>Complete Genome Sequences of Two Interactive Moderate Thermophiles, Paenibacillus napthalenovorans 32O-Y and Paenibacillus sp. 32O-W.</title>
        <authorList>
            <person name="Butler R.R.III."/>
            <person name="Wang J."/>
            <person name="Stark B.C."/>
            <person name="Pombert J.F."/>
        </authorList>
    </citation>
    <scope>NUCLEOTIDE SEQUENCE [LARGE SCALE GENOMIC DNA]</scope>
    <source>
        <strain evidence="17 18">32O-Y</strain>
    </source>
</reference>
<dbReference type="EMBL" id="CP013652">
    <property type="protein sequence ID" value="ALS23669.1"/>
    <property type="molecule type" value="Genomic_DNA"/>
</dbReference>
<keyword evidence="4" id="KW-1003">Cell membrane</keyword>
<dbReference type="SMART" id="SM00387">
    <property type="entry name" value="HATPase_c"/>
    <property type="match status" value="1"/>
</dbReference>
<proteinExistence type="predicted"/>
<dbReference type="PANTHER" id="PTHR34220">
    <property type="entry name" value="SENSOR HISTIDINE KINASE YPDA"/>
    <property type="match status" value="1"/>
</dbReference>
<dbReference type="GO" id="GO:0005886">
    <property type="term" value="C:plasma membrane"/>
    <property type="evidence" value="ECO:0007669"/>
    <property type="project" value="UniProtKB-SubCell"/>
</dbReference>
<feature type="transmembrane region" description="Helical" evidence="14">
    <location>
        <begin position="309"/>
        <end position="331"/>
    </location>
</feature>
<dbReference type="GO" id="GO:0000155">
    <property type="term" value="F:phosphorelay sensor kinase activity"/>
    <property type="evidence" value="ECO:0007669"/>
    <property type="project" value="InterPro"/>
</dbReference>
<evidence type="ECO:0000313" key="18">
    <source>
        <dbReference type="Proteomes" id="UP000061660"/>
    </source>
</evidence>
<evidence type="ECO:0000256" key="5">
    <source>
        <dbReference type="ARBA" id="ARBA00022553"/>
    </source>
</evidence>
<evidence type="ECO:0000256" key="11">
    <source>
        <dbReference type="ARBA" id="ARBA00022989"/>
    </source>
</evidence>
<dbReference type="CDD" id="cd18773">
    <property type="entry name" value="PDC1_HK_sensor"/>
    <property type="match status" value="1"/>
</dbReference>
<keyword evidence="5" id="KW-0597">Phosphoprotein</keyword>
<dbReference type="PROSITE" id="PS50885">
    <property type="entry name" value="HAMP"/>
    <property type="match status" value="1"/>
</dbReference>
<evidence type="ECO:0000256" key="14">
    <source>
        <dbReference type="SAM" id="Phobius"/>
    </source>
</evidence>
<evidence type="ECO:0000259" key="16">
    <source>
        <dbReference type="PROSITE" id="PS50885"/>
    </source>
</evidence>
<evidence type="ECO:0000256" key="3">
    <source>
        <dbReference type="ARBA" id="ARBA00012438"/>
    </source>
</evidence>
<feature type="transmembrane region" description="Helical" evidence="14">
    <location>
        <begin position="21"/>
        <end position="44"/>
    </location>
</feature>
<keyword evidence="12" id="KW-0902">Two-component regulatory system</keyword>
<keyword evidence="9" id="KW-0418">Kinase</keyword>
<dbReference type="InterPro" id="IPR036890">
    <property type="entry name" value="HATPase_C_sf"/>
</dbReference>
<evidence type="ECO:0000256" key="13">
    <source>
        <dbReference type="ARBA" id="ARBA00023136"/>
    </source>
</evidence>
<accession>A0A0U2W834</accession>
<evidence type="ECO:0000256" key="4">
    <source>
        <dbReference type="ARBA" id="ARBA00022475"/>
    </source>
</evidence>
<dbReference type="PATRIC" id="fig|162209.4.peg.3538"/>
<evidence type="ECO:0000256" key="9">
    <source>
        <dbReference type="ARBA" id="ARBA00022777"/>
    </source>
</evidence>
<dbReference type="STRING" id="162209.IJ22_33080"/>